<dbReference type="InterPro" id="IPR003746">
    <property type="entry name" value="DUF167"/>
</dbReference>
<dbReference type="SMART" id="SM01152">
    <property type="entry name" value="DUF167"/>
    <property type="match status" value="1"/>
</dbReference>
<evidence type="ECO:0000313" key="4">
    <source>
        <dbReference type="Proteomes" id="UP000309061"/>
    </source>
</evidence>
<dbReference type="NCBIfam" id="TIGR00251">
    <property type="entry name" value="DUF167 family protein"/>
    <property type="match status" value="1"/>
</dbReference>
<evidence type="ECO:0000256" key="1">
    <source>
        <dbReference type="ARBA" id="ARBA00010364"/>
    </source>
</evidence>
<evidence type="ECO:0000256" key="2">
    <source>
        <dbReference type="HAMAP-Rule" id="MF_00634"/>
    </source>
</evidence>
<dbReference type="HAMAP" id="MF_00634">
    <property type="entry name" value="UPF0235"/>
    <property type="match status" value="1"/>
</dbReference>
<dbReference type="NCBIfam" id="NF002348">
    <property type="entry name" value="PRK01310.1"/>
    <property type="match status" value="1"/>
</dbReference>
<proteinExistence type="inferred from homology"/>
<dbReference type="Gene3D" id="3.30.1200.10">
    <property type="entry name" value="YggU-like"/>
    <property type="match status" value="1"/>
</dbReference>
<reference evidence="3 4" key="1">
    <citation type="submission" date="2019-11" db="EMBL/GenBank/DDBJ databases">
        <title>The genome sequence of Methylocystis heyeri.</title>
        <authorList>
            <person name="Oshkin I.Y."/>
            <person name="Miroshnikov K."/>
            <person name="Dedysh S.N."/>
        </authorList>
    </citation>
    <scope>NUCLEOTIDE SEQUENCE [LARGE SCALE GENOMIC DNA]</scope>
    <source>
        <strain evidence="3 4">H2</strain>
    </source>
</reference>
<sequence>MAEPQAAWIAESDGVALWLRLTPKGGRDALEGVEQLSDGRSVVKARVRAAPEDGRANAALVELVAKALDTSKSAVSVVGGHTSRVKKLFIAGDAARIVKALAARLTPENH</sequence>
<evidence type="ECO:0000313" key="3">
    <source>
        <dbReference type="EMBL" id="QGM44769.1"/>
    </source>
</evidence>
<dbReference type="InterPro" id="IPR036591">
    <property type="entry name" value="YggU-like_sf"/>
</dbReference>
<dbReference type="OrthoDB" id="9801972at2"/>
<dbReference type="SUPFAM" id="SSF69786">
    <property type="entry name" value="YggU-like"/>
    <property type="match status" value="1"/>
</dbReference>
<keyword evidence="4" id="KW-1185">Reference proteome</keyword>
<gene>
    <name evidence="3" type="ORF">H2LOC_003170</name>
</gene>
<protein>
    <recommendedName>
        <fullName evidence="2">UPF0235 protein H2LOC_003170</fullName>
    </recommendedName>
</protein>
<dbReference type="RefSeq" id="WP_136495067.1">
    <property type="nucleotide sequence ID" value="NZ_CP046052.1"/>
</dbReference>
<dbReference type="Pfam" id="PF02594">
    <property type="entry name" value="DUF167"/>
    <property type="match status" value="1"/>
</dbReference>
<comment type="similarity">
    <text evidence="1 2">Belongs to the UPF0235 family.</text>
</comment>
<dbReference type="Proteomes" id="UP000309061">
    <property type="component" value="Chromosome"/>
</dbReference>
<dbReference type="EMBL" id="CP046052">
    <property type="protein sequence ID" value="QGM44769.1"/>
    <property type="molecule type" value="Genomic_DNA"/>
</dbReference>
<dbReference type="KEGG" id="mhey:H2LOC_003170"/>
<organism evidence="3 4">
    <name type="scientific">Methylocystis heyeri</name>
    <dbReference type="NCBI Taxonomy" id="391905"/>
    <lineage>
        <taxon>Bacteria</taxon>
        <taxon>Pseudomonadati</taxon>
        <taxon>Pseudomonadota</taxon>
        <taxon>Alphaproteobacteria</taxon>
        <taxon>Hyphomicrobiales</taxon>
        <taxon>Methylocystaceae</taxon>
        <taxon>Methylocystis</taxon>
    </lineage>
</organism>
<accession>A0A6B8KA90</accession>
<name>A0A6B8KA90_9HYPH</name>
<dbReference type="AlphaFoldDB" id="A0A6B8KA90"/>